<evidence type="ECO:0000259" key="5">
    <source>
        <dbReference type="PROSITE" id="PS51379"/>
    </source>
</evidence>
<dbReference type="PANTHER" id="PTHR43687:SF3">
    <property type="entry name" value="4FE-4S FERREDOXIN-TYPE DOMAIN-CONTAINING PROTEIN"/>
    <property type="match status" value="1"/>
</dbReference>
<dbReference type="SUPFAM" id="SSF54862">
    <property type="entry name" value="4Fe-4S ferredoxins"/>
    <property type="match status" value="1"/>
</dbReference>
<evidence type="ECO:0000313" key="7">
    <source>
        <dbReference type="Proteomes" id="UP000664545"/>
    </source>
</evidence>
<dbReference type="Proteomes" id="UP000664545">
    <property type="component" value="Unassembled WGS sequence"/>
</dbReference>
<accession>A0A939IGT5</accession>
<dbReference type="InterPro" id="IPR017896">
    <property type="entry name" value="4Fe4S_Fe-S-bd"/>
</dbReference>
<reference evidence="6" key="1">
    <citation type="submission" date="2021-02" db="EMBL/GenBank/DDBJ databases">
        <title>Abyssanaerobacter marinus gen.nov., sp., nov, anaerobic bacterium isolated from the Onnuri vent field of Indian Ocean and suggestion of Mogibacteriaceae fam. nov., and proposal of reclassification of ambiguous this family's genus member.</title>
        <authorList>
            <person name="Kim Y.J."/>
            <person name="Yang J.-A."/>
        </authorList>
    </citation>
    <scope>NUCLEOTIDE SEQUENCE</scope>
    <source>
        <strain evidence="6">DSM 2634</strain>
    </source>
</reference>
<evidence type="ECO:0000256" key="3">
    <source>
        <dbReference type="ARBA" id="ARBA00023004"/>
    </source>
</evidence>
<keyword evidence="1" id="KW-0004">4Fe-4S</keyword>
<evidence type="ECO:0000256" key="2">
    <source>
        <dbReference type="ARBA" id="ARBA00022723"/>
    </source>
</evidence>
<keyword evidence="2" id="KW-0479">Metal-binding</keyword>
<dbReference type="EMBL" id="JAFJZZ010000001">
    <property type="protein sequence ID" value="MBN7772482.1"/>
    <property type="molecule type" value="Genomic_DNA"/>
</dbReference>
<keyword evidence="4" id="KW-0411">Iron-sulfur</keyword>
<feature type="domain" description="4Fe-4S ferredoxin-type" evidence="5">
    <location>
        <begin position="1"/>
        <end position="30"/>
    </location>
</feature>
<dbReference type="PANTHER" id="PTHR43687">
    <property type="entry name" value="ADENYLYLSULFATE REDUCTASE, BETA SUBUNIT"/>
    <property type="match status" value="1"/>
</dbReference>
<sequence length="103" mass="11727">MSIRIDPNKCIGCGKCCEVCPGSLIVKNEENKSDIKYPRDCWGCTSCLKECQAGAIRYYLGADMGGNGSYLYTKKDRHFLHWHIVKENTEEIITINQLESNNY</sequence>
<keyword evidence="7" id="KW-1185">Reference proteome</keyword>
<name>A0A939IGT5_CLOAM</name>
<dbReference type="Pfam" id="PF13237">
    <property type="entry name" value="Fer4_10"/>
    <property type="match status" value="1"/>
</dbReference>
<keyword evidence="3" id="KW-0408">Iron</keyword>
<proteinExistence type="predicted"/>
<protein>
    <submittedName>
        <fullName evidence="6">Ferredoxin family protein</fullName>
    </submittedName>
</protein>
<evidence type="ECO:0000256" key="1">
    <source>
        <dbReference type="ARBA" id="ARBA00022485"/>
    </source>
</evidence>
<dbReference type="RefSeq" id="WP_206581285.1">
    <property type="nucleotide sequence ID" value="NZ_JAFJZZ010000001.1"/>
</dbReference>
<dbReference type="GO" id="GO:0051539">
    <property type="term" value="F:4 iron, 4 sulfur cluster binding"/>
    <property type="evidence" value="ECO:0007669"/>
    <property type="project" value="UniProtKB-KW"/>
</dbReference>
<organism evidence="6 7">
    <name type="scientific">Clostridium aminobutyricum</name>
    <dbReference type="NCBI Taxonomy" id="33953"/>
    <lineage>
        <taxon>Bacteria</taxon>
        <taxon>Bacillati</taxon>
        <taxon>Bacillota</taxon>
        <taxon>Clostridia</taxon>
        <taxon>Eubacteriales</taxon>
        <taxon>Clostridiaceae</taxon>
        <taxon>Clostridium</taxon>
    </lineage>
</organism>
<dbReference type="PROSITE" id="PS51379">
    <property type="entry name" value="4FE4S_FER_2"/>
    <property type="match status" value="2"/>
</dbReference>
<feature type="domain" description="4Fe-4S ferredoxin-type" evidence="5">
    <location>
        <begin position="31"/>
        <end position="61"/>
    </location>
</feature>
<gene>
    <name evidence="6" type="ORF">JYB65_03830</name>
</gene>
<evidence type="ECO:0000313" key="6">
    <source>
        <dbReference type="EMBL" id="MBN7772482.1"/>
    </source>
</evidence>
<dbReference type="GO" id="GO:0046872">
    <property type="term" value="F:metal ion binding"/>
    <property type="evidence" value="ECO:0007669"/>
    <property type="project" value="UniProtKB-KW"/>
</dbReference>
<dbReference type="Gene3D" id="3.30.70.20">
    <property type="match status" value="1"/>
</dbReference>
<dbReference type="AlphaFoldDB" id="A0A939IGT5"/>
<dbReference type="InterPro" id="IPR050572">
    <property type="entry name" value="Fe-S_Ferredoxin"/>
</dbReference>
<evidence type="ECO:0000256" key="4">
    <source>
        <dbReference type="ARBA" id="ARBA00023014"/>
    </source>
</evidence>
<comment type="caution">
    <text evidence="6">The sequence shown here is derived from an EMBL/GenBank/DDBJ whole genome shotgun (WGS) entry which is preliminary data.</text>
</comment>